<keyword evidence="2" id="KW-1185">Reference proteome</keyword>
<proteinExistence type="predicted"/>
<gene>
    <name evidence="1" type="ORF">NIES37_22340</name>
</gene>
<accession>A0A1Z4MXS6</accession>
<dbReference type="EMBL" id="AP018248">
    <property type="protein sequence ID" value="BAY98285.1"/>
    <property type="molecule type" value="Genomic_DNA"/>
</dbReference>
<dbReference type="Proteomes" id="UP000218785">
    <property type="component" value="Chromosome"/>
</dbReference>
<protein>
    <submittedName>
        <fullName evidence="1">Uncharacterized protein</fullName>
    </submittedName>
</protein>
<organism evidence="1 2">
    <name type="scientific">Tolypothrix tenuis PCC 7101</name>
    <dbReference type="NCBI Taxonomy" id="231146"/>
    <lineage>
        <taxon>Bacteria</taxon>
        <taxon>Bacillati</taxon>
        <taxon>Cyanobacteriota</taxon>
        <taxon>Cyanophyceae</taxon>
        <taxon>Nostocales</taxon>
        <taxon>Tolypothrichaceae</taxon>
        <taxon>Tolypothrix</taxon>
    </lineage>
</organism>
<sequence>MEENNPPLISLYLALKSYTLPPSWKNKILSSKFSQNILVCST</sequence>
<dbReference type="KEGG" id="ttq:NIES37_22340"/>
<dbReference type="AlphaFoldDB" id="A0A1Z4MXS6"/>
<name>A0A1Z4MXS6_9CYAN</name>
<evidence type="ECO:0000313" key="1">
    <source>
        <dbReference type="EMBL" id="BAY98285.1"/>
    </source>
</evidence>
<reference evidence="1 2" key="1">
    <citation type="submission" date="2017-06" db="EMBL/GenBank/DDBJ databases">
        <title>Genome sequencing of cyanobaciteial culture collection at National Institute for Environmental Studies (NIES).</title>
        <authorList>
            <person name="Hirose Y."/>
            <person name="Shimura Y."/>
            <person name="Fujisawa T."/>
            <person name="Nakamura Y."/>
            <person name="Kawachi M."/>
        </authorList>
    </citation>
    <scope>NUCLEOTIDE SEQUENCE [LARGE SCALE GENOMIC DNA]</scope>
    <source>
        <strain evidence="1 2">NIES-37</strain>
    </source>
</reference>
<evidence type="ECO:0000313" key="2">
    <source>
        <dbReference type="Proteomes" id="UP000218785"/>
    </source>
</evidence>